<dbReference type="Pfam" id="PF08284">
    <property type="entry name" value="RVP_2"/>
    <property type="match status" value="1"/>
</dbReference>
<dbReference type="InterPro" id="IPR032567">
    <property type="entry name" value="RTL1-rel"/>
</dbReference>
<dbReference type="EMBL" id="BAABME010007143">
    <property type="protein sequence ID" value="GAA0170210.1"/>
    <property type="molecule type" value="Genomic_DNA"/>
</dbReference>
<proteinExistence type="predicted"/>
<dbReference type="Proteomes" id="UP001454036">
    <property type="component" value="Unassembled WGS sequence"/>
</dbReference>
<keyword evidence="2" id="KW-1185">Reference proteome</keyword>
<dbReference type="PANTHER" id="PTHR15503:SF45">
    <property type="entry name" value="RNA-DIRECTED DNA POLYMERASE HOMOLOG"/>
    <property type="match status" value="1"/>
</dbReference>
<evidence type="ECO:0000313" key="1">
    <source>
        <dbReference type="EMBL" id="GAA0170210.1"/>
    </source>
</evidence>
<gene>
    <name evidence="1" type="ORF">LIER_24520</name>
</gene>
<name>A0AAV3R544_LITER</name>
<dbReference type="PANTHER" id="PTHR15503">
    <property type="entry name" value="LDOC1 RELATED"/>
    <property type="match status" value="1"/>
</dbReference>
<comment type="caution">
    <text evidence="1">The sequence shown here is derived from an EMBL/GenBank/DDBJ whole genome shotgun (WGS) entry which is preliminary data.</text>
</comment>
<accession>A0AAV3R544</accession>
<evidence type="ECO:0000313" key="2">
    <source>
        <dbReference type="Proteomes" id="UP001454036"/>
    </source>
</evidence>
<reference evidence="1 2" key="1">
    <citation type="submission" date="2024-01" db="EMBL/GenBank/DDBJ databases">
        <title>The complete chloroplast genome sequence of Lithospermum erythrorhizon: insights into the phylogenetic relationship among Boraginaceae species and the maternal lineages of purple gromwells.</title>
        <authorList>
            <person name="Okada T."/>
            <person name="Watanabe K."/>
        </authorList>
    </citation>
    <scope>NUCLEOTIDE SEQUENCE [LARGE SCALE GENOMIC DNA]</scope>
</reference>
<dbReference type="InterPro" id="IPR043502">
    <property type="entry name" value="DNA/RNA_pol_sf"/>
</dbReference>
<sequence length="163" mass="18612">MKWYALIRKVLPSSFAVLSAWDRKVLPSSFVSALETRRLMQKGCVGFLGYVIDLNREEVRLEDVRVVREFEDVFPEDLPGLPPEREIEFAIEVIPGTAPISHPPYRLAPAELQELRTHQEAQDTPRVVTGTLFLCDIEARVLFDFGATQSYRDCLRTWCTGIS</sequence>
<dbReference type="SUPFAM" id="SSF56672">
    <property type="entry name" value="DNA/RNA polymerases"/>
    <property type="match status" value="1"/>
</dbReference>
<dbReference type="AlphaFoldDB" id="A0AAV3R544"/>
<protein>
    <submittedName>
        <fullName evidence="1">Uncharacterized protein</fullName>
    </submittedName>
</protein>
<organism evidence="1 2">
    <name type="scientific">Lithospermum erythrorhizon</name>
    <name type="common">Purple gromwell</name>
    <name type="synonym">Lithospermum officinale var. erythrorhizon</name>
    <dbReference type="NCBI Taxonomy" id="34254"/>
    <lineage>
        <taxon>Eukaryota</taxon>
        <taxon>Viridiplantae</taxon>
        <taxon>Streptophyta</taxon>
        <taxon>Embryophyta</taxon>
        <taxon>Tracheophyta</taxon>
        <taxon>Spermatophyta</taxon>
        <taxon>Magnoliopsida</taxon>
        <taxon>eudicotyledons</taxon>
        <taxon>Gunneridae</taxon>
        <taxon>Pentapetalae</taxon>
        <taxon>asterids</taxon>
        <taxon>lamiids</taxon>
        <taxon>Boraginales</taxon>
        <taxon>Boraginaceae</taxon>
        <taxon>Boraginoideae</taxon>
        <taxon>Lithospermeae</taxon>
        <taxon>Lithospermum</taxon>
    </lineage>
</organism>